<dbReference type="PANTHER" id="PTHR30042">
    <property type="entry name" value="POTASSIUM-TRANSPORTING ATPASE C CHAIN"/>
    <property type="match status" value="1"/>
</dbReference>
<dbReference type="GO" id="GO:0005886">
    <property type="term" value="C:plasma membrane"/>
    <property type="evidence" value="ECO:0007669"/>
    <property type="project" value="UniProtKB-SubCell"/>
</dbReference>
<keyword evidence="10 11" id="KW-0472">Membrane</keyword>
<comment type="subcellular location">
    <subcellularLocation>
        <location evidence="11">Cell membrane</location>
        <topology evidence="11">Single-pass membrane protein</topology>
    </subcellularLocation>
</comment>
<keyword evidence="13" id="KW-1185">Reference proteome</keyword>
<evidence type="ECO:0000256" key="7">
    <source>
        <dbReference type="ARBA" id="ARBA00022958"/>
    </source>
</evidence>
<dbReference type="NCBIfam" id="TIGR00681">
    <property type="entry name" value="kdpC"/>
    <property type="match status" value="1"/>
</dbReference>
<comment type="function">
    <text evidence="11">Part of the high-affinity ATP-driven potassium transport (or Kdp) system, which catalyzes the hydrolysis of ATP coupled with the electrogenic transport of potassium into the cytoplasm. This subunit acts as a catalytic chaperone that increases the ATP-binding affinity of the ATP-hydrolyzing subunit KdpB by the formation of a transient KdpB/KdpC/ATP ternary complex.</text>
</comment>
<evidence type="ECO:0000256" key="8">
    <source>
        <dbReference type="ARBA" id="ARBA00022989"/>
    </source>
</evidence>
<keyword evidence="6 11" id="KW-0067">ATP-binding</keyword>
<comment type="subunit">
    <text evidence="11">The system is composed of three essential subunits: KdpA, KdpB and KdpC.</text>
</comment>
<accession>A0A212AEG5</accession>
<proteinExistence type="inferred from homology"/>
<keyword evidence="2 11" id="KW-1003">Cell membrane</keyword>
<dbReference type="GO" id="GO:0008556">
    <property type="term" value="F:P-type potassium transmembrane transporter activity"/>
    <property type="evidence" value="ECO:0007669"/>
    <property type="project" value="InterPro"/>
</dbReference>
<dbReference type="PIRSF" id="PIRSF001296">
    <property type="entry name" value="K_ATPase_KdpC"/>
    <property type="match status" value="1"/>
</dbReference>
<organism evidence="12 13">
    <name type="scientific">Haematobacter genomosp. 1</name>
    <dbReference type="NCBI Taxonomy" id="366618"/>
    <lineage>
        <taxon>Bacteria</taxon>
        <taxon>Pseudomonadati</taxon>
        <taxon>Pseudomonadota</taxon>
        <taxon>Alphaproteobacteria</taxon>
        <taxon>Rhodobacterales</taxon>
        <taxon>Paracoccaceae</taxon>
        <taxon>Haematobacter</taxon>
    </lineage>
</organism>
<keyword evidence="4 11" id="KW-0812">Transmembrane</keyword>
<protein>
    <recommendedName>
        <fullName evidence="11">Potassium-transporting ATPase KdpC subunit</fullName>
    </recommendedName>
    <alternativeName>
        <fullName evidence="11">ATP phosphohydrolase [potassium-transporting] C chain</fullName>
    </alternativeName>
    <alternativeName>
        <fullName evidence="11">Potassium-binding and translocating subunit C</fullName>
    </alternativeName>
    <alternativeName>
        <fullName evidence="11">Potassium-translocating ATPase C chain</fullName>
    </alternativeName>
</protein>
<keyword evidence="1 11" id="KW-0813">Transport</keyword>
<comment type="similarity">
    <text evidence="11">Belongs to the KdpC family.</text>
</comment>
<keyword evidence="3 11" id="KW-0633">Potassium transport</keyword>
<keyword evidence="5 11" id="KW-0547">Nucleotide-binding</keyword>
<evidence type="ECO:0000256" key="9">
    <source>
        <dbReference type="ARBA" id="ARBA00023065"/>
    </source>
</evidence>
<evidence type="ECO:0000256" key="10">
    <source>
        <dbReference type="ARBA" id="ARBA00023136"/>
    </source>
</evidence>
<dbReference type="NCBIfam" id="NF001454">
    <property type="entry name" value="PRK00315.1"/>
    <property type="match status" value="1"/>
</dbReference>
<evidence type="ECO:0000256" key="11">
    <source>
        <dbReference type="HAMAP-Rule" id="MF_00276"/>
    </source>
</evidence>
<dbReference type="InterPro" id="IPR003820">
    <property type="entry name" value="KdpC"/>
</dbReference>
<dbReference type="PANTHER" id="PTHR30042:SF2">
    <property type="entry name" value="POTASSIUM-TRANSPORTING ATPASE KDPC SUBUNIT"/>
    <property type="match status" value="1"/>
</dbReference>
<comment type="caution">
    <text evidence="12">The sequence shown here is derived from an EMBL/GenBank/DDBJ whole genome shotgun (WGS) entry which is preliminary data.</text>
</comment>
<dbReference type="OrthoDB" id="9788285at2"/>
<evidence type="ECO:0000313" key="12">
    <source>
        <dbReference type="EMBL" id="OWJ79706.1"/>
    </source>
</evidence>
<dbReference type="Pfam" id="PF02669">
    <property type="entry name" value="KdpC"/>
    <property type="match status" value="1"/>
</dbReference>
<evidence type="ECO:0000256" key="2">
    <source>
        <dbReference type="ARBA" id="ARBA00022475"/>
    </source>
</evidence>
<dbReference type="HAMAP" id="MF_00276">
    <property type="entry name" value="KdpC"/>
    <property type="match status" value="1"/>
</dbReference>
<dbReference type="Proteomes" id="UP000196878">
    <property type="component" value="Unassembled WGS sequence"/>
</dbReference>
<evidence type="ECO:0000256" key="1">
    <source>
        <dbReference type="ARBA" id="ARBA00022448"/>
    </source>
</evidence>
<reference evidence="12 13" key="1">
    <citation type="submission" date="2016-12" db="EMBL/GenBank/DDBJ databases">
        <title>Comparison of Traditional DNA-DNA Hybridization with In Silico Genomic Analysis.</title>
        <authorList>
            <person name="Nicholson A.C."/>
            <person name="Humrighouse B.W."/>
            <person name="Graziano J."/>
            <person name="Lasker B."/>
            <person name="Whitney A.M."/>
            <person name="Mcquiston J.R."/>
        </authorList>
    </citation>
    <scope>NUCLEOTIDE SEQUENCE [LARGE SCALE GENOMIC DNA]</scope>
    <source>
        <strain evidence="12 13">H2240</strain>
    </source>
</reference>
<keyword evidence="9 11" id="KW-0406">Ion transport</keyword>
<name>A0A212AEG5_9RHOB</name>
<keyword evidence="8 11" id="KW-1133">Transmembrane helix</keyword>
<keyword evidence="7 11" id="KW-0630">Potassium</keyword>
<dbReference type="AlphaFoldDB" id="A0A212AEG5"/>
<evidence type="ECO:0000256" key="4">
    <source>
        <dbReference type="ARBA" id="ARBA00022692"/>
    </source>
</evidence>
<dbReference type="GO" id="GO:0005524">
    <property type="term" value="F:ATP binding"/>
    <property type="evidence" value="ECO:0007669"/>
    <property type="project" value="UniProtKB-UniRule"/>
</dbReference>
<sequence length="192" mass="19449">MFTLVRPALAMTLAMTALTGIAYPLAVTGLGGVLNPSGAAGSVILQDGRAVGSPLIAQAFSDPGYLHPRPSAVDHATMPSGASNLGPTSALLAEQVAARRAAWEAANGTPAPADALTASGSGLDPHVSPENARGQARRIAAARGMSEGEVLRIVAARTEGRWLGLYGERRVNVLLVNLDLDAVARIAPAAGS</sequence>
<dbReference type="EMBL" id="NIPW01000007">
    <property type="protein sequence ID" value="OWJ79706.1"/>
    <property type="molecule type" value="Genomic_DNA"/>
</dbReference>
<evidence type="ECO:0000256" key="5">
    <source>
        <dbReference type="ARBA" id="ARBA00022741"/>
    </source>
</evidence>
<evidence type="ECO:0000256" key="6">
    <source>
        <dbReference type="ARBA" id="ARBA00022840"/>
    </source>
</evidence>
<evidence type="ECO:0000256" key="3">
    <source>
        <dbReference type="ARBA" id="ARBA00022538"/>
    </source>
</evidence>
<gene>
    <name evidence="11" type="primary">kdpC</name>
    <name evidence="12" type="ORF">CDV49_05190</name>
</gene>
<dbReference type="RefSeq" id="WP_088214499.1">
    <property type="nucleotide sequence ID" value="NZ_NIPW01000007.1"/>
</dbReference>
<evidence type="ECO:0000313" key="13">
    <source>
        <dbReference type="Proteomes" id="UP000196878"/>
    </source>
</evidence>